<feature type="domain" description="SPOR" evidence="3">
    <location>
        <begin position="155"/>
        <end position="234"/>
    </location>
</feature>
<dbReference type="EMBL" id="JACNJH010000284">
    <property type="protein sequence ID" value="MBC8363287.1"/>
    <property type="molecule type" value="Genomic_DNA"/>
</dbReference>
<dbReference type="GO" id="GO:0042834">
    <property type="term" value="F:peptidoglycan binding"/>
    <property type="evidence" value="ECO:0007669"/>
    <property type="project" value="InterPro"/>
</dbReference>
<organism evidence="4 5">
    <name type="scientific">Candidatus Desulfatibia profunda</name>
    <dbReference type="NCBI Taxonomy" id="2841695"/>
    <lineage>
        <taxon>Bacteria</taxon>
        <taxon>Pseudomonadati</taxon>
        <taxon>Thermodesulfobacteriota</taxon>
        <taxon>Desulfobacteria</taxon>
        <taxon>Desulfobacterales</taxon>
        <taxon>Desulfobacterales incertae sedis</taxon>
        <taxon>Candidatus Desulfatibia</taxon>
    </lineage>
</organism>
<dbReference type="InterPro" id="IPR052521">
    <property type="entry name" value="Cell_div_SPOR-domain"/>
</dbReference>
<reference evidence="4 5" key="1">
    <citation type="submission" date="2020-08" db="EMBL/GenBank/DDBJ databases">
        <title>Bridging the membrane lipid divide: bacteria of the FCB group superphylum have the potential to synthesize archaeal ether lipids.</title>
        <authorList>
            <person name="Villanueva L."/>
            <person name="Von Meijenfeldt F.A.B."/>
            <person name="Westbye A.B."/>
            <person name="Yadav S."/>
            <person name="Hopmans E.C."/>
            <person name="Dutilh B.E."/>
            <person name="Sinninghe Damste J.S."/>
        </authorList>
    </citation>
    <scope>NUCLEOTIDE SEQUENCE [LARGE SCALE GENOMIC DNA]</scope>
    <source>
        <strain evidence="4">NIOZ-UU30</strain>
    </source>
</reference>
<sequence>MAKKEKESPKTKSTPPTTNKGRALWICLFIFGCGWMFVLGILVGRGTAPVQFDIENLQKELASLKEAVIKKEGLRFKIDSDIAGHKTDMNFYEDLKTSDGNVKQKNDQFEAASKQNQKPLPKAADSKIEDKNVTGGAEVEEPSRNKPVPALSPEAEPEKKLTIQVASLRDPEVADRMVAQLKDKWYPAYRAIAEVSGNGIWYRVRIGSFKNRAEAQSTMERLQKEKIDAVLLPY</sequence>
<dbReference type="SUPFAM" id="SSF110997">
    <property type="entry name" value="Sporulation related repeat"/>
    <property type="match status" value="1"/>
</dbReference>
<feature type="transmembrane region" description="Helical" evidence="2">
    <location>
        <begin position="21"/>
        <end position="43"/>
    </location>
</feature>
<dbReference type="InterPro" id="IPR036680">
    <property type="entry name" value="SPOR-like_sf"/>
</dbReference>
<gene>
    <name evidence="4" type="ORF">H8E23_18045</name>
</gene>
<dbReference type="PROSITE" id="PS51257">
    <property type="entry name" value="PROKAR_LIPOPROTEIN"/>
    <property type="match status" value="1"/>
</dbReference>
<keyword evidence="2" id="KW-0812">Transmembrane</keyword>
<evidence type="ECO:0000313" key="4">
    <source>
        <dbReference type="EMBL" id="MBC8363287.1"/>
    </source>
</evidence>
<name>A0A8J6NN53_9BACT</name>
<evidence type="ECO:0000313" key="5">
    <source>
        <dbReference type="Proteomes" id="UP000603434"/>
    </source>
</evidence>
<evidence type="ECO:0000259" key="3">
    <source>
        <dbReference type="PROSITE" id="PS51724"/>
    </source>
</evidence>
<proteinExistence type="predicted"/>
<dbReference type="InterPro" id="IPR007730">
    <property type="entry name" value="SPOR-like_dom"/>
</dbReference>
<accession>A0A8J6NN53</accession>
<feature type="region of interest" description="Disordered" evidence="1">
    <location>
        <begin position="110"/>
        <end position="157"/>
    </location>
</feature>
<dbReference type="Proteomes" id="UP000603434">
    <property type="component" value="Unassembled WGS sequence"/>
</dbReference>
<comment type="caution">
    <text evidence="4">The sequence shown here is derived from an EMBL/GenBank/DDBJ whole genome shotgun (WGS) entry which is preliminary data.</text>
</comment>
<dbReference type="PANTHER" id="PTHR38687">
    <property type="entry name" value="CELL DIVISION PROTEIN DEDD-RELATED"/>
    <property type="match status" value="1"/>
</dbReference>
<keyword evidence="2" id="KW-1133">Transmembrane helix</keyword>
<protein>
    <submittedName>
        <fullName evidence="4">SPOR domain-containing protein</fullName>
    </submittedName>
</protein>
<evidence type="ECO:0000256" key="1">
    <source>
        <dbReference type="SAM" id="MobiDB-lite"/>
    </source>
</evidence>
<keyword evidence="2" id="KW-0472">Membrane</keyword>
<dbReference type="Pfam" id="PF05036">
    <property type="entry name" value="SPOR"/>
    <property type="match status" value="1"/>
</dbReference>
<evidence type="ECO:0000256" key="2">
    <source>
        <dbReference type="SAM" id="Phobius"/>
    </source>
</evidence>
<dbReference type="AlphaFoldDB" id="A0A8J6NN53"/>
<dbReference type="PROSITE" id="PS51724">
    <property type="entry name" value="SPOR"/>
    <property type="match status" value="1"/>
</dbReference>
<dbReference type="Gene3D" id="3.30.70.1070">
    <property type="entry name" value="Sporulation related repeat"/>
    <property type="match status" value="1"/>
</dbReference>